<evidence type="ECO:0000256" key="5">
    <source>
        <dbReference type="PROSITE-ProRule" id="PRU00169"/>
    </source>
</evidence>
<dbReference type="PROSITE" id="PS50110">
    <property type="entry name" value="RESPONSE_REGULATORY"/>
    <property type="match status" value="1"/>
</dbReference>
<gene>
    <name evidence="8" type="ORF">NSJP_3827</name>
</gene>
<dbReference type="PRINTS" id="PR00038">
    <property type="entry name" value="HTHLUXR"/>
</dbReference>
<dbReference type="InterPro" id="IPR001789">
    <property type="entry name" value="Sig_transdc_resp-reg_receiver"/>
</dbReference>
<dbReference type="SUPFAM" id="SSF46894">
    <property type="entry name" value="C-terminal effector domain of the bipartite response regulators"/>
    <property type="match status" value="1"/>
</dbReference>
<keyword evidence="9" id="KW-1185">Reference proteome</keyword>
<evidence type="ECO:0000256" key="1">
    <source>
        <dbReference type="ARBA" id="ARBA00022553"/>
    </source>
</evidence>
<dbReference type="RefSeq" id="WP_080888159.1">
    <property type="nucleotide sequence ID" value="NZ_LT828648.1"/>
</dbReference>
<dbReference type="KEGG" id="nja:NSJP_3827"/>
<dbReference type="Proteomes" id="UP000192042">
    <property type="component" value="Chromosome I"/>
</dbReference>
<dbReference type="InterPro" id="IPR058245">
    <property type="entry name" value="NreC/VraR/RcsB-like_REC"/>
</dbReference>
<organism evidence="8 9">
    <name type="scientific">Nitrospira japonica</name>
    <dbReference type="NCBI Taxonomy" id="1325564"/>
    <lineage>
        <taxon>Bacteria</taxon>
        <taxon>Pseudomonadati</taxon>
        <taxon>Nitrospirota</taxon>
        <taxon>Nitrospiria</taxon>
        <taxon>Nitrospirales</taxon>
        <taxon>Nitrospiraceae</taxon>
        <taxon>Nitrospira</taxon>
    </lineage>
</organism>
<dbReference type="PANTHER" id="PTHR43214">
    <property type="entry name" value="TWO-COMPONENT RESPONSE REGULATOR"/>
    <property type="match status" value="1"/>
</dbReference>
<feature type="domain" description="HTH luxR-type" evidence="6">
    <location>
        <begin position="159"/>
        <end position="224"/>
    </location>
</feature>
<evidence type="ECO:0000313" key="8">
    <source>
        <dbReference type="EMBL" id="SLM49994.1"/>
    </source>
</evidence>
<accession>A0A1W1IAE4</accession>
<keyword evidence="2" id="KW-0805">Transcription regulation</keyword>
<evidence type="ECO:0000259" key="7">
    <source>
        <dbReference type="PROSITE" id="PS50110"/>
    </source>
</evidence>
<dbReference type="GO" id="GO:0003677">
    <property type="term" value="F:DNA binding"/>
    <property type="evidence" value="ECO:0007669"/>
    <property type="project" value="UniProtKB-KW"/>
</dbReference>
<feature type="modified residue" description="4-aspartylphosphate" evidence="5">
    <location>
        <position position="63"/>
    </location>
</feature>
<dbReference type="SMART" id="SM00448">
    <property type="entry name" value="REC"/>
    <property type="match status" value="1"/>
</dbReference>
<protein>
    <submittedName>
        <fullName evidence="8">Putative Response regulator, LuxR family</fullName>
    </submittedName>
</protein>
<evidence type="ECO:0000256" key="4">
    <source>
        <dbReference type="ARBA" id="ARBA00023163"/>
    </source>
</evidence>
<dbReference type="PROSITE" id="PS50043">
    <property type="entry name" value="HTH_LUXR_2"/>
    <property type="match status" value="1"/>
</dbReference>
<dbReference type="PANTHER" id="PTHR43214:SF24">
    <property type="entry name" value="TRANSCRIPTIONAL REGULATORY PROTEIN NARL-RELATED"/>
    <property type="match status" value="1"/>
</dbReference>
<dbReference type="Gene3D" id="3.40.50.2300">
    <property type="match status" value="1"/>
</dbReference>
<sequence length="234" mass="25338">MTQISKGVLVKALILSDNHITRSGLRRILESHTGFQVLGEGSVGSTNIVESLVRQHPEVILLDLDPNGIDALGFLRNLERLTRSSSVIILCDLGNDELARKALALGAAGIVLKMQPPSALIAVIQSLSGSGKEDFESRRPVKQTDAVGSTGPTHHASHTVDRIGSLTTREREIIRLIAAGLKNKEVASRLRISDITVRHHLTSIFSKLDVSDRQKLLILAHEHGLVELALSQNA</sequence>
<dbReference type="Pfam" id="PF00072">
    <property type="entry name" value="Response_reg"/>
    <property type="match status" value="1"/>
</dbReference>
<dbReference type="CDD" id="cd17535">
    <property type="entry name" value="REC_NarL-like"/>
    <property type="match status" value="1"/>
</dbReference>
<keyword evidence="4" id="KW-0804">Transcription</keyword>
<dbReference type="InterPro" id="IPR039420">
    <property type="entry name" value="WalR-like"/>
</dbReference>
<dbReference type="InterPro" id="IPR000792">
    <property type="entry name" value="Tscrpt_reg_LuxR_C"/>
</dbReference>
<evidence type="ECO:0000259" key="6">
    <source>
        <dbReference type="PROSITE" id="PS50043"/>
    </source>
</evidence>
<reference evidence="8 9" key="1">
    <citation type="submission" date="2017-03" db="EMBL/GenBank/DDBJ databases">
        <authorList>
            <person name="Afonso C.L."/>
            <person name="Miller P.J."/>
            <person name="Scott M.A."/>
            <person name="Spackman E."/>
            <person name="Goraichik I."/>
            <person name="Dimitrov K.M."/>
            <person name="Suarez D.L."/>
            <person name="Swayne D.E."/>
        </authorList>
    </citation>
    <scope>NUCLEOTIDE SEQUENCE [LARGE SCALE GENOMIC DNA]</scope>
    <source>
        <strain evidence="8">Genome sequencing of Nitrospira japonica strain NJ11</strain>
    </source>
</reference>
<dbReference type="SMART" id="SM00421">
    <property type="entry name" value="HTH_LUXR"/>
    <property type="match status" value="1"/>
</dbReference>
<evidence type="ECO:0000256" key="2">
    <source>
        <dbReference type="ARBA" id="ARBA00023015"/>
    </source>
</evidence>
<keyword evidence="1 5" id="KW-0597">Phosphoprotein</keyword>
<dbReference type="STRING" id="1325564.NSJP_3827"/>
<proteinExistence type="predicted"/>
<feature type="domain" description="Response regulatory" evidence="7">
    <location>
        <begin position="11"/>
        <end position="128"/>
    </location>
</feature>
<dbReference type="PROSITE" id="PS00622">
    <property type="entry name" value="HTH_LUXR_1"/>
    <property type="match status" value="1"/>
</dbReference>
<dbReference type="Pfam" id="PF00196">
    <property type="entry name" value="GerE"/>
    <property type="match status" value="1"/>
</dbReference>
<dbReference type="GO" id="GO:0000160">
    <property type="term" value="P:phosphorelay signal transduction system"/>
    <property type="evidence" value="ECO:0007669"/>
    <property type="project" value="InterPro"/>
</dbReference>
<dbReference type="CDD" id="cd06170">
    <property type="entry name" value="LuxR_C_like"/>
    <property type="match status" value="1"/>
</dbReference>
<dbReference type="SUPFAM" id="SSF52172">
    <property type="entry name" value="CheY-like"/>
    <property type="match status" value="1"/>
</dbReference>
<evidence type="ECO:0000313" key="9">
    <source>
        <dbReference type="Proteomes" id="UP000192042"/>
    </source>
</evidence>
<dbReference type="AlphaFoldDB" id="A0A1W1IAE4"/>
<dbReference type="InterPro" id="IPR016032">
    <property type="entry name" value="Sig_transdc_resp-reg_C-effctor"/>
</dbReference>
<dbReference type="OrthoDB" id="9794397at2"/>
<keyword evidence="3" id="KW-0238">DNA-binding</keyword>
<dbReference type="InterPro" id="IPR011006">
    <property type="entry name" value="CheY-like_superfamily"/>
</dbReference>
<evidence type="ECO:0000256" key="3">
    <source>
        <dbReference type="ARBA" id="ARBA00023125"/>
    </source>
</evidence>
<dbReference type="GO" id="GO:0006355">
    <property type="term" value="P:regulation of DNA-templated transcription"/>
    <property type="evidence" value="ECO:0007669"/>
    <property type="project" value="InterPro"/>
</dbReference>
<dbReference type="EMBL" id="LT828648">
    <property type="protein sequence ID" value="SLM49994.1"/>
    <property type="molecule type" value="Genomic_DNA"/>
</dbReference>
<name>A0A1W1IAE4_9BACT</name>